<keyword evidence="1 4" id="KW-0175">Coiled coil</keyword>
<feature type="compositionally biased region" description="Acidic residues" evidence="5">
    <location>
        <begin position="208"/>
        <end position="241"/>
    </location>
</feature>
<dbReference type="Pfam" id="PF03470">
    <property type="entry name" value="zf-XS"/>
    <property type="match status" value="1"/>
</dbReference>
<dbReference type="GO" id="GO:0031047">
    <property type="term" value="P:regulatory ncRNA-mediated gene silencing"/>
    <property type="evidence" value="ECO:0007669"/>
    <property type="project" value="UniProtKB-KW"/>
</dbReference>
<keyword evidence="9" id="KW-1185">Reference proteome</keyword>
<feature type="region of interest" description="Disordered" evidence="5">
    <location>
        <begin position="111"/>
        <end position="250"/>
    </location>
</feature>
<evidence type="ECO:0000256" key="4">
    <source>
        <dbReference type="SAM" id="Coils"/>
    </source>
</evidence>
<evidence type="ECO:0000256" key="2">
    <source>
        <dbReference type="ARBA" id="ARBA00023158"/>
    </source>
</evidence>
<dbReference type="Pfam" id="PF03468">
    <property type="entry name" value="XS"/>
    <property type="match status" value="1"/>
</dbReference>
<feature type="coiled-coil region" evidence="4">
    <location>
        <begin position="565"/>
        <end position="635"/>
    </location>
</feature>
<name>A0ABC8L7V3_ERUVS</name>
<sequence length="669" mass="76267">MFVRNKWAKLKPDEENKKEQTTHLSPICQFLSSQSSLLCSHKYYSSVSGVVSSPVILVVYSVGFGMGSRGDSKSKGKSVSSDVEQLVKGFSETKLAPSQDDGGEWEVISKRNKNKPGNAAGTGKSWGSSPNQNPPRAWGGGTQQQGRGNNGYGRGNGKAWGGQVSTGRGQGMNRGYGNPAAAVTKPPLEGGWNWQSRPGAAQHAVPEEVVDGDDDDVSEGDDDDDGLDDSDEDLASDDYDSDVSQQSHGTRKQNKWFKKFFESLDSLSIEQINEPQRQWHCPACQNGPGAIDWYNLQPLLAHARTKGARRVKLHRELAEVLDKDLQMRGASVIPCGEIYGQWKGLGEEEKDHEIVWPPMVIIMNTRLDKDDNDKWLGMGNPELLEYFNEYPAIRARHSYGPQGHRGMSVLIFESSATGYFEADRLHRDLAQKGMDRSAWDRRRGMFSGGVRQLYGFLATKQDLDVFNQHCQGKTRLKYEMKSYQEYVVKELRQIAEDNQQLNWFKNKLTKQNKHAKVLEESLGILSEKLRKTAEENRIVKQRTKMQHEQSRVEMDSQDRFCQEIIKQIHEKRDAKEEKFEMQQQQERAKVVDLRKRAEEVSIFIECQEKEMKMFVEEREKLIEEQEKKVAEMKTRHFEEMLNLEREFDKSLAQLMNKHGHCDADDAEDY</sequence>
<dbReference type="InterPro" id="IPR005381">
    <property type="entry name" value="Znf-XS_domain"/>
</dbReference>
<feature type="domain" description="XS" evidence="6">
    <location>
        <begin position="351"/>
        <end position="464"/>
    </location>
</feature>
<evidence type="ECO:0000259" key="7">
    <source>
        <dbReference type="Pfam" id="PF03470"/>
    </source>
</evidence>
<dbReference type="Gene3D" id="3.30.70.2890">
    <property type="entry name" value="XS domain"/>
    <property type="match status" value="1"/>
</dbReference>
<evidence type="ECO:0000313" key="8">
    <source>
        <dbReference type="EMBL" id="CAH8365181.1"/>
    </source>
</evidence>
<dbReference type="EMBL" id="CAKOAT010390710">
    <property type="protein sequence ID" value="CAH8365181.1"/>
    <property type="molecule type" value="Genomic_DNA"/>
</dbReference>
<feature type="compositionally biased region" description="Gly residues" evidence="5">
    <location>
        <begin position="138"/>
        <end position="160"/>
    </location>
</feature>
<dbReference type="Proteomes" id="UP001642260">
    <property type="component" value="Unassembled WGS sequence"/>
</dbReference>
<organism evidence="8 9">
    <name type="scientific">Eruca vesicaria subsp. sativa</name>
    <name type="common">Garden rocket</name>
    <name type="synonym">Eruca sativa</name>
    <dbReference type="NCBI Taxonomy" id="29727"/>
    <lineage>
        <taxon>Eukaryota</taxon>
        <taxon>Viridiplantae</taxon>
        <taxon>Streptophyta</taxon>
        <taxon>Embryophyta</taxon>
        <taxon>Tracheophyta</taxon>
        <taxon>Spermatophyta</taxon>
        <taxon>Magnoliopsida</taxon>
        <taxon>eudicotyledons</taxon>
        <taxon>Gunneridae</taxon>
        <taxon>Pentapetalae</taxon>
        <taxon>rosids</taxon>
        <taxon>malvids</taxon>
        <taxon>Brassicales</taxon>
        <taxon>Brassicaceae</taxon>
        <taxon>Brassiceae</taxon>
        <taxon>Eruca</taxon>
    </lineage>
</organism>
<dbReference type="PANTHER" id="PTHR46602">
    <property type="entry name" value="PROTEIN SUPPRESSOR OF GENE SILENCING 3"/>
    <property type="match status" value="1"/>
</dbReference>
<gene>
    <name evidence="8" type="ORF">ERUC_LOCUS30334</name>
</gene>
<dbReference type="PANTHER" id="PTHR46602:SF1">
    <property type="entry name" value="PROTEIN SUPPRESSOR OF GENE SILENCING 3"/>
    <property type="match status" value="1"/>
</dbReference>
<dbReference type="InterPro" id="IPR044287">
    <property type="entry name" value="SGS3"/>
</dbReference>
<comment type="similarity">
    <text evidence="3">Belongs to the SGS3 family.</text>
</comment>
<keyword evidence="2" id="KW-0943">RNA-mediated gene silencing</keyword>
<comment type="caution">
    <text evidence="8">The sequence shown here is derived from an EMBL/GenBank/DDBJ whole genome shotgun (WGS) entry which is preliminary data.</text>
</comment>
<feature type="domain" description="Zinc finger-XS" evidence="7">
    <location>
        <begin position="281"/>
        <end position="318"/>
    </location>
</feature>
<evidence type="ECO:0000256" key="3">
    <source>
        <dbReference type="ARBA" id="ARBA00024022"/>
    </source>
</evidence>
<reference evidence="8 9" key="1">
    <citation type="submission" date="2022-03" db="EMBL/GenBank/DDBJ databases">
        <authorList>
            <person name="Macdonald S."/>
            <person name="Ahmed S."/>
            <person name="Newling K."/>
        </authorList>
    </citation>
    <scope>NUCLEOTIDE SEQUENCE [LARGE SCALE GENOMIC DNA]</scope>
</reference>
<evidence type="ECO:0000259" key="6">
    <source>
        <dbReference type="Pfam" id="PF03468"/>
    </source>
</evidence>
<accession>A0ABC8L7V3</accession>
<protein>
    <submittedName>
        <fullName evidence="8">Uncharacterized protein</fullName>
    </submittedName>
</protein>
<evidence type="ECO:0000313" key="9">
    <source>
        <dbReference type="Proteomes" id="UP001642260"/>
    </source>
</evidence>
<evidence type="ECO:0000256" key="5">
    <source>
        <dbReference type="SAM" id="MobiDB-lite"/>
    </source>
</evidence>
<dbReference type="InterPro" id="IPR038588">
    <property type="entry name" value="XS_domain_sf"/>
</dbReference>
<proteinExistence type="inferred from homology"/>
<dbReference type="CDD" id="cd12266">
    <property type="entry name" value="RRM_like_XS"/>
    <property type="match status" value="1"/>
</dbReference>
<dbReference type="InterPro" id="IPR005380">
    <property type="entry name" value="XS_domain"/>
</dbReference>
<dbReference type="AlphaFoldDB" id="A0ABC8L7V3"/>
<evidence type="ECO:0000256" key="1">
    <source>
        <dbReference type="ARBA" id="ARBA00023054"/>
    </source>
</evidence>